<comment type="caution">
    <text evidence="1">The sequence shown here is derived from an EMBL/GenBank/DDBJ whole genome shotgun (WGS) entry which is preliminary data.</text>
</comment>
<dbReference type="GO" id="GO:0004177">
    <property type="term" value="F:aminopeptidase activity"/>
    <property type="evidence" value="ECO:0007669"/>
    <property type="project" value="UniProtKB-KW"/>
</dbReference>
<dbReference type="EMBL" id="MWDB01000013">
    <property type="protein sequence ID" value="OQB41640.1"/>
    <property type="molecule type" value="Genomic_DNA"/>
</dbReference>
<dbReference type="Proteomes" id="UP000485621">
    <property type="component" value="Unassembled WGS sequence"/>
</dbReference>
<keyword evidence="1" id="KW-0378">Hydrolase</keyword>
<dbReference type="SUPFAM" id="SSF55920">
    <property type="entry name" value="Creatinase/aminopeptidase"/>
    <property type="match status" value="1"/>
</dbReference>
<keyword evidence="1" id="KW-0645">Protease</keyword>
<dbReference type="InterPro" id="IPR036005">
    <property type="entry name" value="Creatinase/aminopeptidase-like"/>
</dbReference>
<evidence type="ECO:0000313" key="1">
    <source>
        <dbReference type="EMBL" id="OQB41640.1"/>
    </source>
</evidence>
<protein>
    <submittedName>
        <fullName evidence="1">Methionine aminopeptidase</fullName>
    </submittedName>
</protein>
<accession>A0A1V5ZMX8</accession>
<proteinExistence type="predicted"/>
<gene>
    <name evidence="1" type="ORF">BWY04_00736</name>
</gene>
<organism evidence="1">
    <name type="scientific">candidate division CPR1 bacterium ADurb.Bin160</name>
    <dbReference type="NCBI Taxonomy" id="1852826"/>
    <lineage>
        <taxon>Bacteria</taxon>
        <taxon>candidate division CPR1</taxon>
    </lineage>
</organism>
<sequence length="58" mass="6697">MAKGEIIIKTKEQIENIRKSGQYLNELLYLIKDNCKAGITLMDLENIAQNFIDKNNLK</sequence>
<dbReference type="AlphaFoldDB" id="A0A1V5ZMX8"/>
<dbReference type="Gene3D" id="3.90.230.10">
    <property type="entry name" value="Creatinase/methionine aminopeptidase superfamily"/>
    <property type="match status" value="1"/>
</dbReference>
<keyword evidence="1" id="KW-0031">Aminopeptidase</keyword>
<name>A0A1V5ZMX8_9BACT</name>
<reference evidence="1" key="1">
    <citation type="submission" date="2017-02" db="EMBL/GenBank/DDBJ databases">
        <title>Delving into the versatile metabolic prowess of the omnipresent phylum Bacteroidetes.</title>
        <authorList>
            <person name="Nobu M.K."/>
            <person name="Mei R."/>
            <person name="Narihiro T."/>
            <person name="Kuroda K."/>
            <person name="Liu W.-T."/>
        </authorList>
    </citation>
    <scope>NUCLEOTIDE SEQUENCE</scope>
    <source>
        <strain evidence="1">ADurb.Bin160</strain>
    </source>
</reference>